<feature type="transmembrane region" description="Helical" evidence="7">
    <location>
        <begin position="284"/>
        <end position="303"/>
    </location>
</feature>
<sequence>MSSTTTTAPAPAAGSPERPRRSFRELLSALPWIGPSLALIILIVLFPAGYMVFSSTRDISQSGIDRGSAGFQNYLDVFAIPALPRVLANTAVWVVAVVALTVVLSLALSNFLNKQFPGRQIVRLAVIVPWAASVVMTTTVVYYGLQPNYGIINQFLADVGILDSPDFGFTKNATSAFVVAIVVAVFVSLPFTTYTLLAGLQSIPSDVVEAARMDGASHRQVYFSIILPQLKPALAVAAIINIINVFNSLPILRLMTGSIPGYDADTTTTLIFKLIQSDRAVDQASALSVVNFVIVIAVIALYMRIVKPMKGVDE</sequence>
<name>A0A163S2G4_9CELL</name>
<comment type="caution">
    <text evidence="9">The sequence shown here is derived from an EMBL/GenBank/DDBJ whole genome shotgun (WGS) entry which is preliminary data.</text>
</comment>
<feature type="transmembrane region" description="Helical" evidence="7">
    <location>
        <begin position="91"/>
        <end position="112"/>
    </location>
</feature>
<dbReference type="AlphaFoldDB" id="A0A163S2G4"/>
<dbReference type="PATRIC" id="fig|43678.3.peg.1450"/>
<evidence type="ECO:0000256" key="4">
    <source>
        <dbReference type="ARBA" id="ARBA00022692"/>
    </source>
</evidence>
<evidence type="ECO:0000313" key="12">
    <source>
        <dbReference type="Proteomes" id="UP000093412"/>
    </source>
</evidence>
<keyword evidence="4 7" id="KW-0812">Transmembrane</keyword>
<organism evidence="9 11">
    <name type="scientific">Oerskovia enterophila</name>
    <dbReference type="NCBI Taxonomy" id="43678"/>
    <lineage>
        <taxon>Bacteria</taxon>
        <taxon>Bacillati</taxon>
        <taxon>Actinomycetota</taxon>
        <taxon>Actinomycetes</taxon>
        <taxon>Micrococcales</taxon>
        <taxon>Cellulomonadaceae</taxon>
        <taxon>Oerskovia</taxon>
    </lineage>
</organism>
<feature type="transmembrane region" description="Helical" evidence="7">
    <location>
        <begin position="221"/>
        <end position="246"/>
    </location>
</feature>
<feature type="transmembrane region" description="Helical" evidence="7">
    <location>
        <begin position="29"/>
        <end position="53"/>
    </location>
</feature>
<feature type="transmembrane region" description="Helical" evidence="7">
    <location>
        <begin position="176"/>
        <end position="200"/>
    </location>
</feature>
<dbReference type="InterPro" id="IPR035906">
    <property type="entry name" value="MetI-like_sf"/>
</dbReference>
<dbReference type="PROSITE" id="PS50928">
    <property type="entry name" value="ABC_TM1"/>
    <property type="match status" value="1"/>
</dbReference>
<keyword evidence="5 7" id="KW-1133">Transmembrane helix</keyword>
<dbReference type="CDD" id="cd06261">
    <property type="entry name" value="TM_PBP2"/>
    <property type="match status" value="1"/>
</dbReference>
<dbReference type="RefSeq" id="WP_056647697.1">
    <property type="nucleotide sequence ID" value="NZ_JBIVFZ010000001.1"/>
</dbReference>
<dbReference type="EMBL" id="MAQA01000019">
    <property type="protein sequence ID" value="OCI31356.1"/>
    <property type="molecule type" value="Genomic_DNA"/>
</dbReference>
<comment type="similarity">
    <text evidence="7">Belongs to the binding-protein-dependent transport system permease family.</text>
</comment>
<feature type="domain" description="ABC transmembrane type-1" evidence="8">
    <location>
        <begin position="87"/>
        <end position="302"/>
    </location>
</feature>
<evidence type="ECO:0000313" key="11">
    <source>
        <dbReference type="Proteomes" id="UP000076447"/>
    </source>
</evidence>
<dbReference type="Pfam" id="PF00528">
    <property type="entry name" value="BPD_transp_1"/>
    <property type="match status" value="1"/>
</dbReference>
<evidence type="ECO:0000256" key="2">
    <source>
        <dbReference type="ARBA" id="ARBA00022448"/>
    </source>
</evidence>
<evidence type="ECO:0000256" key="3">
    <source>
        <dbReference type="ARBA" id="ARBA00022475"/>
    </source>
</evidence>
<dbReference type="PANTHER" id="PTHR43005">
    <property type="entry name" value="BLR7065 PROTEIN"/>
    <property type="match status" value="1"/>
</dbReference>
<evidence type="ECO:0000259" key="8">
    <source>
        <dbReference type="PROSITE" id="PS50928"/>
    </source>
</evidence>
<evidence type="ECO:0000256" key="5">
    <source>
        <dbReference type="ARBA" id="ARBA00022989"/>
    </source>
</evidence>
<dbReference type="GO" id="GO:0055085">
    <property type="term" value="P:transmembrane transport"/>
    <property type="evidence" value="ECO:0007669"/>
    <property type="project" value="InterPro"/>
</dbReference>
<reference evidence="10 12" key="2">
    <citation type="submission" date="2016-06" db="EMBL/GenBank/DDBJ databases">
        <title>Genome sequence of Oerskovia enterophila DSM 43852.</title>
        <authorList>
            <person name="Poehlein A."/>
            <person name="Jag V."/>
            <person name="Bengelsdorf F.R."/>
            <person name="Daniel R."/>
            <person name="Duerre P."/>
        </authorList>
    </citation>
    <scope>NUCLEOTIDE SEQUENCE [LARGE SCALE GENOMIC DNA]</scope>
    <source>
        <strain evidence="10 12">DSM 43852</strain>
    </source>
</reference>
<evidence type="ECO:0000313" key="10">
    <source>
        <dbReference type="EMBL" id="OCI31356.1"/>
    </source>
</evidence>
<evidence type="ECO:0000256" key="7">
    <source>
        <dbReference type="RuleBase" id="RU363032"/>
    </source>
</evidence>
<evidence type="ECO:0000256" key="6">
    <source>
        <dbReference type="ARBA" id="ARBA00023136"/>
    </source>
</evidence>
<dbReference type="STRING" id="43678.OJAG_13860"/>
<dbReference type="OrthoDB" id="9804439at2"/>
<proteinExistence type="inferred from homology"/>
<keyword evidence="12" id="KW-1185">Reference proteome</keyword>
<keyword evidence="6 7" id="KW-0472">Membrane</keyword>
<accession>A0A163S2G4</accession>
<dbReference type="Gene3D" id="1.10.3720.10">
    <property type="entry name" value="MetI-like"/>
    <property type="match status" value="1"/>
</dbReference>
<comment type="subcellular location">
    <subcellularLocation>
        <location evidence="1 7">Cell membrane</location>
        <topology evidence="1 7">Multi-pass membrane protein</topology>
    </subcellularLocation>
</comment>
<dbReference type="EMBL" id="LRIE01000063">
    <property type="protein sequence ID" value="KZM35945.1"/>
    <property type="molecule type" value="Genomic_DNA"/>
</dbReference>
<dbReference type="GO" id="GO:0005886">
    <property type="term" value="C:plasma membrane"/>
    <property type="evidence" value="ECO:0007669"/>
    <property type="project" value="UniProtKB-SubCell"/>
</dbReference>
<feature type="transmembrane region" description="Helical" evidence="7">
    <location>
        <begin position="124"/>
        <end position="145"/>
    </location>
</feature>
<protein>
    <submittedName>
        <fullName evidence="9">Inner membrane ABC transporter permease protein YcjO</fullName>
    </submittedName>
</protein>
<keyword evidence="3" id="KW-1003">Cell membrane</keyword>
<dbReference type="Proteomes" id="UP000093412">
    <property type="component" value="Unassembled WGS sequence"/>
</dbReference>
<keyword evidence="2 7" id="KW-0813">Transport</keyword>
<dbReference type="Proteomes" id="UP000076447">
    <property type="component" value="Unassembled WGS sequence"/>
</dbReference>
<dbReference type="SUPFAM" id="SSF161098">
    <property type="entry name" value="MetI-like"/>
    <property type="match status" value="1"/>
</dbReference>
<dbReference type="InterPro" id="IPR000515">
    <property type="entry name" value="MetI-like"/>
</dbReference>
<reference evidence="9 11" key="1">
    <citation type="submission" date="2016-01" db="EMBL/GenBank/DDBJ databases">
        <title>Genome sequence of Oerskovia enterophila VJag, an agar and cellulose degrading bacterium.</title>
        <authorList>
            <person name="Poehlein A."/>
            <person name="Jag V."/>
            <person name="Bengelsdorf F."/>
            <person name="Duerre P."/>
            <person name="Daniel R."/>
        </authorList>
    </citation>
    <scope>NUCLEOTIDE SEQUENCE [LARGE SCALE GENOMIC DNA]</scope>
    <source>
        <strain evidence="9 11">VJag</strain>
    </source>
</reference>
<evidence type="ECO:0000256" key="1">
    <source>
        <dbReference type="ARBA" id="ARBA00004651"/>
    </source>
</evidence>
<gene>
    <name evidence="9" type="primary">ycjO_2</name>
    <name evidence="10" type="ORF">OERS_19090</name>
    <name evidence="9" type="ORF">OJAG_13860</name>
</gene>
<dbReference type="PANTHER" id="PTHR43005:SF1">
    <property type="entry name" value="SPERMIDINE_PUTRESCINE TRANSPORT SYSTEM PERMEASE PROTEIN"/>
    <property type="match status" value="1"/>
</dbReference>
<evidence type="ECO:0000313" key="9">
    <source>
        <dbReference type="EMBL" id="KZM35945.1"/>
    </source>
</evidence>